<dbReference type="AlphaFoldDB" id="A0A4Z1JQU1"/>
<sequence length="282" mass="31558">MSSAGIIKPPSSSDQLASDEGNPTEDSRILAEPKTSEDRYWDQLVQYNNGLGKDELLYPEFAALQRLNTIHLHNILAEIKAEIWQKRTTSEAQMVKLKETMHDYVTAIRDTDYMSNLSRVPPSITMNHRIFLEHGFPSIANRDGAPYDTKYLSLSHNIPLARDAVREFLRKYLHKRLSWSTTEQSARRTDFYKNSLPETYSPFVDWLARFIIAVGGGAALIVPMLIMSIDAGKVKSLVTVSVAVILFALSVSLGFKIDNKDTLTATATYAAVLVVFVGTNNT</sequence>
<accession>A0A4Z1JQU1</accession>
<feature type="domain" description="DUF6594" evidence="3">
    <location>
        <begin position="56"/>
        <end position="274"/>
    </location>
</feature>
<feature type="transmembrane region" description="Helical" evidence="2">
    <location>
        <begin position="263"/>
        <end position="279"/>
    </location>
</feature>
<evidence type="ECO:0000256" key="1">
    <source>
        <dbReference type="SAM" id="MobiDB-lite"/>
    </source>
</evidence>
<dbReference type="STRING" id="278938.A0A4Z1JQU1"/>
<keyword evidence="2" id="KW-1133">Transmembrane helix</keyword>
<gene>
    <name evidence="4" type="ORF">BELL_0599g00040</name>
</gene>
<dbReference type="Pfam" id="PF20237">
    <property type="entry name" value="DUF6594"/>
    <property type="match status" value="1"/>
</dbReference>
<evidence type="ECO:0000313" key="5">
    <source>
        <dbReference type="Proteomes" id="UP000297229"/>
    </source>
</evidence>
<feature type="transmembrane region" description="Helical" evidence="2">
    <location>
        <begin position="206"/>
        <end position="225"/>
    </location>
</feature>
<evidence type="ECO:0000256" key="2">
    <source>
        <dbReference type="SAM" id="Phobius"/>
    </source>
</evidence>
<dbReference type="Proteomes" id="UP000297229">
    <property type="component" value="Unassembled WGS sequence"/>
</dbReference>
<keyword evidence="2" id="KW-0472">Membrane</keyword>
<proteinExistence type="predicted"/>
<protein>
    <recommendedName>
        <fullName evidence="3">DUF6594 domain-containing protein</fullName>
    </recommendedName>
</protein>
<keyword evidence="5" id="KW-1185">Reference proteome</keyword>
<feature type="region of interest" description="Disordered" evidence="1">
    <location>
        <begin position="1"/>
        <end position="33"/>
    </location>
</feature>
<reference evidence="4 5" key="1">
    <citation type="submission" date="2017-12" db="EMBL/GenBank/DDBJ databases">
        <title>Comparative genomics of Botrytis spp.</title>
        <authorList>
            <person name="Valero-Jimenez C.A."/>
            <person name="Tapia P."/>
            <person name="Veloso J."/>
            <person name="Silva-Moreno E."/>
            <person name="Staats M."/>
            <person name="Valdes J.H."/>
            <person name="Van Kan J.A.L."/>
        </authorList>
    </citation>
    <scope>NUCLEOTIDE SEQUENCE [LARGE SCALE GENOMIC DNA]</scope>
    <source>
        <strain evidence="4 5">Be9601</strain>
    </source>
</reference>
<dbReference type="InterPro" id="IPR046529">
    <property type="entry name" value="DUF6594"/>
</dbReference>
<keyword evidence="2" id="KW-0812">Transmembrane</keyword>
<dbReference type="EMBL" id="PQXM01000597">
    <property type="protein sequence ID" value="TGO71267.1"/>
    <property type="molecule type" value="Genomic_DNA"/>
</dbReference>
<evidence type="ECO:0000313" key="4">
    <source>
        <dbReference type="EMBL" id="TGO71267.1"/>
    </source>
</evidence>
<name>A0A4Z1JQU1_9HELO</name>
<evidence type="ECO:0000259" key="3">
    <source>
        <dbReference type="Pfam" id="PF20237"/>
    </source>
</evidence>
<dbReference type="OrthoDB" id="3498999at2759"/>
<comment type="caution">
    <text evidence="4">The sequence shown here is derived from an EMBL/GenBank/DDBJ whole genome shotgun (WGS) entry which is preliminary data.</text>
</comment>
<organism evidence="4 5">
    <name type="scientific">Botrytis elliptica</name>
    <dbReference type="NCBI Taxonomy" id="278938"/>
    <lineage>
        <taxon>Eukaryota</taxon>
        <taxon>Fungi</taxon>
        <taxon>Dikarya</taxon>
        <taxon>Ascomycota</taxon>
        <taxon>Pezizomycotina</taxon>
        <taxon>Leotiomycetes</taxon>
        <taxon>Helotiales</taxon>
        <taxon>Sclerotiniaceae</taxon>
        <taxon>Botrytis</taxon>
    </lineage>
</organism>
<feature type="transmembrane region" description="Helical" evidence="2">
    <location>
        <begin position="237"/>
        <end position="257"/>
    </location>
</feature>